<sequence>MKEFNYVNLIVREGVVQLIKEEKPAAKRKVRGKGGWWKRSCRATVRPDPHQDQDAAPRRASRPAPLSEAKESSGN</sequence>
<proteinExistence type="predicted"/>
<evidence type="ECO:0000313" key="2">
    <source>
        <dbReference type="EMBL" id="MPC30073.1"/>
    </source>
</evidence>
<feature type="compositionally biased region" description="Basic and acidic residues" evidence="1">
    <location>
        <begin position="45"/>
        <end position="57"/>
    </location>
</feature>
<reference evidence="2 3" key="1">
    <citation type="submission" date="2019-05" db="EMBL/GenBank/DDBJ databases">
        <title>Another draft genome of Portunus trituberculatus and its Hox gene families provides insights of decapod evolution.</title>
        <authorList>
            <person name="Jeong J.-H."/>
            <person name="Song I."/>
            <person name="Kim S."/>
            <person name="Choi T."/>
            <person name="Kim D."/>
            <person name="Ryu S."/>
            <person name="Kim W."/>
        </authorList>
    </citation>
    <scope>NUCLEOTIDE SEQUENCE [LARGE SCALE GENOMIC DNA]</scope>
    <source>
        <tissue evidence="2">Muscle</tissue>
    </source>
</reference>
<protein>
    <submittedName>
        <fullName evidence="2">Uncharacterized protein</fullName>
    </submittedName>
</protein>
<keyword evidence="3" id="KW-1185">Reference proteome</keyword>
<comment type="caution">
    <text evidence="2">The sequence shown here is derived from an EMBL/GenBank/DDBJ whole genome shotgun (WGS) entry which is preliminary data.</text>
</comment>
<feature type="region of interest" description="Disordered" evidence="1">
    <location>
        <begin position="24"/>
        <end position="75"/>
    </location>
</feature>
<name>A0A5B7EAV1_PORTR</name>
<organism evidence="2 3">
    <name type="scientific">Portunus trituberculatus</name>
    <name type="common">Swimming crab</name>
    <name type="synonym">Neptunus trituberculatus</name>
    <dbReference type="NCBI Taxonomy" id="210409"/>
    <lineage>
        <taxon>Eukaryota</taxon>
        <taxon>Metazoa</taxon>
        <taxon>Ecdysozoa</taxon>
        <taxon>Arthropoda</taxon>
        <taxon>Crustacea</taxon>
        <taxon>Multicrustacea</taxon>
        <taxon>Malacostraca</taxon>
        <taxon>Eumalacostraca</taxon>
        <taxon>Eucarida</taxon>
        <taxon>Decapoda</taxon>
        <taxon>Pleocyemata</taxon>
        <taxon>Brachyura</taxon>
        <taxon>Eubrachyura</taxon>
        <taxon>Portunoidea</taxon>
        <taxon>Portunidae</taxon>
        <taxon>Portuninae</taxon>
        <taxon>Portunus</taxon>
    </lineage>
</organism>
<evidence type="ECO:0000313" key="3">
    <source>
        <dbReference type="Proteomes" id="UP000324222"/>
    </source>
</evidence>
<dbReference type="EMBL" id="VSRR010002190">
    <property type="protein sequence ID" value="MPC30073.1"/>
    <property type="molecule type" value="Genomic_DNA"/>
</dbReference>
<accession>A0A5B7EAV1</accession>
<gene>
    <name evidence="2" type="ORF">E2C01_023328</name>
</gene>
<evidence type="ECO:0000256" key="1">
    <source>
        <dbReference type="SAM" id="MobiDB-lite"/>
    </source>
</evidence>
<dbReference type="Proteomes" id="UP000324222">
    <property type="component" value="Unassembled WGS sequence"/>
</dbReference>
<dbReference type="AlphaFoldDB" id="A0A5B7EAV1"/>